<reference evidence="5" key="1">
    <citation type="journal article" date="2023" name="Mol. Phylogenet. Evol.">
        <title>Genome-scale phylogeny and comparative genomics of the fungal order Sordariales.</title>
        <authorList>
            <person name="Hensen N."/>
            <person name="Bonometti L."/>
            <person name="Westerberg I."/>
            <person name="Brannstrom I.O."/>
            <person name="Guillou S."/>
            <person name="Cros-Aarteil S."/>
            <person name="Calhoun S."/>
            <person name="Haridas S."/>
            <person name="Kuo A."/>
            <person name="Mondo S."/>
            <person name="Pangilinan J."/>
            <person name="Riley R."/>
            <person name="LaButti K."/>
            <person name="Andreopoulos B."/>
            <person name="Lipzen A."/>
            <person name="Chen C."/>
            <person name="Yan M."/>
            <person name="Daum C."/>
            <person name="Ng V."/>
            <person name="Clum A."/>
            <person name="Steindorff A."/>
            <person name="Ohm R.A."/>
            <person name="Martin F."/>
            <person name="Silar P."/>
            <person name="Natvig D.O."/>
            <person name="Lalanne C."/>
            <person name="Gautier V."/>
            <person name="Ament-Velasquez S.L."/>
            <person name="Kruys A."/>
            <person name="Hutchinson M.I."/>
            <person name="Powell A.J."/>
            <person name="Barry K."/>
            <person name="Miller A.N."/>
            <person name="Grigoriev I.V."/>
            <person name="Debuchy R."/>
            <person name="Gladieux P."/>
            <person name="Hiltunen Thoren M."/>
            <person name="Johannesson H."/>
        </authorList>
    </citation>
    <scope>NUCLEOTIDE SEQUENCE</scope>
    <source>
        <strain evidence="5">PSN293</strain>
    </source>
</reference>
<evidence type="ECO:0000256" key="2">
    <source>
        <dbReference type="ARBA" id="ARBA00023125"/>
    </source>
</evidence>
<keyword evidence="2" id="KW-0238">DNA-binding</keyword>
<dbReference type="InterPro" id="IPR051127">
    <property type="entry name" value="Fungal_SecMet_Regulators"/>
</dbReference>
<dbReference type="AlphaFoldDB" id="A0AAN6XVL7"/>
<gene>
    <name evidence="5" type="ORF">QBC37DRAFT_455710</name>
</gene>
<name>A0AAN6XVL7_9PEZI</name>
<dbReference type="GO" id="GO:0000981">
    <property type="term" value="F:DNA-binding transcription factor activity, RNA polymerase II-specific"/>
    <property type="evidence" value="ECO:0007669"/>
    <property type="project" value="TreeGrafter"/>
</dbReference>
<evidence type="ECO:0000313" key="6">
    <source>
        <dbReference type="Proteomes" id="UP001301769"/>
    </source>
</evidence>
<dbReference type="PANTHER" id="PTHR47424:SF3">
    <property type="entry name" value="REGULATORY PROTEIN GAL4"/>
    <property type="match status" value="1"/>
</dbReference>
<evidence type="ECO:0000313" key="5">
    <source>
        <dbReference type="EMBL" id="KAK4207433.1"/>
    </source>
</evidence>
<reference evidence="5" key="2">
    <citation type="submission" date="2023-05" db="EMBL/GenBank/DDBJ databases">
        <authorList>
            <consortium name="Lawrence Berkeley National Laboratory"/>
            <person name="Steindorff A."/>
            <person name="Hensen N."/>
            <person name="Bonometti L."/>
            <person name="Westerberg I."/>
            <person name="Brannstrom I.O."/>
            <person name="Guillou S."/>
            <person name="Cros-Aarteil S."/>
            <person name="Calhoun S."/>
            <person name="Haridas S."/>
            <person name="Kuo A."/>
            <person name="Mondo S."/>
            <person name="Pangilinan J."/>
            <person name="Riley R."/>
            <person name="Labutti K."/>
            <person name="Andreopoulos B."/>
            <person name="Lipzen A."/>
            <person name="Chen C."/>
            <person name="Yanf M."/>
            <person name="Daum C."/>
            <person name="Ng V."/>
            <person name="Clum A."/>
            <person name="Ohm R."/>
            <person name="Martin F."/>
            <person name="Silar P."/>
            <person name="Natvig D."/>
            <person name="Lalanne C."/>
            <person name="Gautier V."/>
            <person name="Ament-Velasquez S.L."/>
            <person name="Kruys A."/>
            <person name="Hutchinson M.I."/>
            <person name="Powell A.J."/>
            <person name="Barry K."/>
            <person name="Miller A.N."/>
            <person name="Grigoriev I.V."/>
            <person name="Debuchy R."/>
            <person name="Gladieux P."/>
            <person name="Thoren M.H."/>
            <person name="Johannesson H."/>
        </authorList>
    </citation>
    <scope>NUCLEOTIDE SEQUENCE</scope>
    <source>
        <strain evidence="5">PSN293</strain>
    </source>
</reference>
<keyword evidence="1" id="KW-0805">Transcription regulation</keyword>
<proteinExistence type="predicted"/>
<accession>A0AAN6XVL7</accession>
<evidence type="ECO:0000256" key="4">
    <source>
        <dbReference type="ARBA" id="ARBA00023242"/>
    </source>
</evidence>
<dbReference type="GO" id="GO:0000435">
    <property type="term" value="P:positive regulation of transcription from RNA polymerase II promoter by galactose"/>
    <property type="evidence" value="ECO:0007669"/>
    <property type="project" value="TreeGrafter"/>
</dbReference>
<evidence type="ECO:0008006" key="7">
    <source>
        <dbReference type="Google" id="ProtNLM"/>
    </source>
</evidence>
<dbReference type="PANTHER" id="PTHR47424">
    <property type="entry name" value="REGULATORY PROTEIN GAL4"/>
    <property type="match status" value="1"/>
</dbReference>
<evidence type="ECO:0000256" key="3">
    <source>
        <dbReference type="ARBA" id="ARBA00023163"/>
    </source>
</evidence>
<keyword evidence="4" id="KW-0539">Nucleus</keyword>
<protein>
    <recommendedName>
        <fullName evidence="7">Transcription factor domain-containing protein</fullName>
    </recommendedName>
</protein>
<sequence length="440" mass="48872">MSFGRPLMVHSSGERLGLPQAIDDDYLNDEPGASWNSQPRGRPSLLESYIQTINLYVIMGQVLDREQAKDASVSTLDWDTQSLLDLDAKIMEWRDSLPPYLQYEPPQSPEDGAEEALVPRALLAGIETRAQTDFVAQAKRLHARFLHVRVLILRPALEHLFQKQRDGSSRAQPQPQVKRVQDIMLSSIAALCVLSADSLVKCLAMHIQSQSLVAWWYNVGYLHTSGSTLLMGQLCKFDDTTVLDPRSRLSESWKLCMECLARYKSLSSIASKSFNLLQESARRLVILPSSTDSGIHAAPQQEQSQQQTVTGIVSPAQMISPGHASINTTNMTNTCTAVNAHGSGQEMLAQEKNDHQLQHHLLDPALLNSDRPRELAQMVDPCNDDSDGARLDDQGHDSMWIGNTGYFDSASSGNAYWPFMPFLSQLESLPQDFDISGLEP</sequence>
<organism evidence="5 6">
    <name type="scientific">Rhypophila decipiens</name>
    <dbReference type="NCBI Taxonomy" id="261697"/>
    <lineage>
        <taxon>Eukaryota</taxon>
        <taxon>Fungi</taxon>
        <taxon>Dikarya</taxon>
        <taxon>Ascomycota</taxon>
        <taxon>Pezizomycotina</taxon>
        <taxon>Sordariomycetes</taxon>
        <taxon>Sordariomycetidae</taxon>
        <taxon>Sordariales</taxon>
        <taxon>Naviculisporaceae</taxon>
        <taxon>Rhypophila</taxon>
    </lineage>
</organism>
<dbReference type="GO" id="GO:0000978">
    <property type="term" value="F:RNA polymerase II cis-regulatory region sequence-specific DNA binding"/>
    <property type="evidence" value="ECO:0007669"/>
    <property type="project" value="TreeGrafter"/>
</dbReference>
<dbReference type="Proteomes" id="UP001301769">
    <property type="component" value="Unassembled WGS sequence"/>
</dbReference>
<dbReference type="EMBL" id="MU858296">
    <property type="protein sequence ID" value="KAK4207433.1"/>
    <property type="molecule type" value="Genomic_DNA"/>
</dbReference>
<keyword evidence="3" id="KW-0804">Transcription</keyword>
<comment type="caution">
    <text evidence="5">The sequence shown here is derived from an EMBL/GenBank/DDBJ whole genome shotgun (WGS) entry which is preliminary data.</text>
</comment>
<keyword evidence="6" id="KW-1185">Reference proteome</keyword>
<dbReference type="GO" id="GO:0005634">
    <property type="term" value="C:nucleus"/>
    <property type="evidence" value="ECO:0007669"/>
    <property type="project" value="TreeGrafter"/>
</dbReference>
<evidence type="ECO:0000256" key="1">
    <source>
        <dbReference type="ARBA" id="ARBA00023015"/>
    </source>
</evidence>
<dbReference type="CDD" id="cd12148">
    <property type="entry name" value="fungal_TF_MHR"/>
    <property type="match status" value="1"/>
</dbReference>